<dbReference type="InterPro" id="IPR053159">
    <property type="entry name" value="Hybrid_Histidine_Kinase"/>
</dbReference>
<keyword evidence="4" id="KW-0418">Kinase</keyword>
<keyword evidence="5" id="KW-1185">Reference proteome</keyword>
<dbReference type="Pfam" id="PF01740">
    <property type="entry name" value="STAS"/>
    <property type="match status" value="1"/>
</dbReference>
<feature type="domain" description="Protein kinase" evidence="2">
    <location>
        <begin position="1"/>
        <end position="176"/>
    </location>
</feature>
<dbReference type="InterPro" id="IPR000719">
    <property type="entry name" value="Prot_kinase_dom"/>
</dbReference>
<reference evidence="4 5" key="1">
    <citation type="submission" date="2015-07" db="EMBL/GenBank/DDBJ databases">
        <title>Genome analysis of myxobacterium Chondromyces crocatus Cm c5 reveals a high potential for natural compound synthesis and the genetic basis for the loss of fruiting body formation.</title>
        <authorList>
            <person name="Zaburannyi N."/>
            <person name="Bunk B."/>
            <person name="Maier J."/>
            <person name="Overmann J."/>
            <person name="Mueller R."/>
        </authorList>
    </citation>
    <scope>NUCLEOTIDE SEQUENCE [LARGE SCALE GENOMIC DNA]</scope>
    <source>
        <strain evidence="4 5">Cm c5</strain>
    </source>
</reference>
<feature type="domain" description="STAS" evidence="3">
    <location>
        <begin position="1426"/>
        <end position="1537"/>
    </location>
</feature>
<keyword evidence="4" id="KW-0808">Transferase</keyword>
<dbReference type="EC" id="2.7.11.1" evidence="4"/>
<dbReference type="PANTHER" id="PTHR43642:SF1">
    <property type="entry name" value="HYBRID SIGNAL TRANSDUCTION HISTIDINE KINASE G"/>
    <property type="match status" value="1"/>
</dbReference>
<dbReference type="Pfam" id="PF01590">
    <property type="entry name" value="GAF"/>
    <property type="match status" value="1"/>
</dbReference>
<dbReference type="SUPFAM" id="SSF55781">
    <property type="entry name" value="GAF domain-like"/>
    <property type="match status" value="1"/>
</dbReference>
<dbReference type="InterPro" id="IPR041664">
    <property type="entry name" value="AAA_16"/>
</dbReference>
<keyword evidence="1" id="KW-0175">Coiled coil</keyword>
<dbReference type="Gene3D" id="3.30.750.24">
    <property type="entry name" value="STAS domain"/>
    <property type="match status" value="1"/>
</dbReference>
<evidence type="ECO:0000313" key="5">
    <source>
        <dbReference type="Proteomes" id="UP000067626"/>
    </source>
</evidence>
<dbReference type="STRING" id="52.CMC5_057720"/>
<dbReference type="InterPro" id="IPR036513">
    <property type="entry name" value="STAS_dom_sf"/>
</dbReference>
<dbReference type="InterPro" id="IPR002645">
    <property type="entry name" value="STAS_dom"/>
</dbReference>
<evidence type="ECO:0000313" key="4">
    <source>
        <dbReference type="EMBL" id="AKT41565.1"/>
    </source>
</evidence>
<dbReference type="EMBL" id="CP012159">
    <property type="protein sequence ID" value="AKT41565.1"/>
    <property type="molecule type" value="Genomic_DNA"/>
</dbReference>
<dbReference type="Proteomes" id="UP000067626">
    <property type="component" value="Chromosome"/>
</dbReference>
<protein>
    <submittedName>
        <fullName evidence="4">Protein kinase</fullName>
        <ecNumber evidence="4">2.7.11.1</ecNumber>
    </submittedName>
</protein>
<name>A0A0K1EL31_CHOCO</name>
<dbReference type="InterPro" id="IPR027417">
    <property type="entry name" value="P-loop_NTPase"/>
</dbReference>
<dbReference type="SUPFAM" id="SSF56112">
    <property type="entry name" value="Protein kinase-like (PK-like)"/>
    <property type="match status" value="1"/>
</dbReference>
<dbReference type="Pfam" id="PF13191">
    <property type="entry name" value="AAA_16"/>
    <property type="match status" value="1"/>
</dbReference>
<evidence type="ECO:0000259" key="3">
    <source>
        <dbReference type="PROSITE" id="PS50801"/>
    </source>
</evidence>
<sequence length="1560" mass="173007">MLPLKQLIGSPMEPARFLKIAIALSGALSSAHRAGADGGIRSDTLLIDETRRVASVQRASDLYLGGGRSGSRASVPAEALPYLAPEQTGRISRASDQRSDLYALGVVLYELLTGAPPFEADGVIEWVHCHIARRPRSVQEQAPQTPSPIDRVVMKLLAKMPEDRYQTSAALGRDLTHCLDLIEAGTVLTTFELGADDISEQLRIPHKLYGRDAEINALSSAFERVCEEGKPELVLVTGHPGIGKSVLVDELYRPVVRRRGMLISSKADQYERGVPYAGIVQALDRVVQRLLMESKARLAQWRQQILEAVAPNGQVVLDILPRMELVLGPQPPVQPLPGNEARHRFESVFRQLFGVLASREHPVVLFLDDLQWSDPASLSLLTSLLTQGDIGHLLVIGAFRDNEVGAGHPLNAALDEIHKASVRTMRILLGTLTRDDLKELVGDTFRCPPEQSAALGALLHEKTDGNPFFATQFLSTLEQDGLVVFDKDRLAWCWDLGKIQAARLTDDVIEMMVQKLRRLPETTTIALRFAACVGSEFEIDTLASAYDMPRTGLHERLRPAVQSGLLLRFGESYGFLHDRVQQAAYLLIPEAERAEVHLRIARSLKARVSDEQLGEKVFAIVNQYTLGVSSLSQVDERKDVSGLCLLAGRKAKASAAYPVAAGYLSAGTALLDESCWKSDYKLIYDLYSELAECEHLSGNAEETRRLCALLLERGQRKLDKQLAYRLLIERNMAEMAIDRAVQACLDCLRILGVEFPTKVSDADVEGEFEQVWEALGDRPMEALMDLPPMTDPELEAAVAVLTITFVPAWYLDERLSHMMMGRTLNLCIRHGNTGPAAMNYVTAGMVLIPRFRDYRRSYQFGKVGYDLAHREGALYWLSMIRSTFGAFSAVWFEPLRRCAEYPVEGLDAAQRSGNVTWITLGALHRLSMLMSTGRRLDEVFRESERLLEMVRSVERGMGAPVLLAIQRGVQCLRGLTANISTLNGGGFEEEAFEAANPPSTLLAYYYYHARRLQARYFAGEIKDALRSARCLKPVLWSAACQFFVAEGTLYMTLVMLSDFESADEATRKEYTADIATNKELLDLWAENYPPNFLAMKLLVEAEQARVDHRVEDALRLYDQAAQVASEYDFVHFEALAKELGGQFCLTQGLTTLAGALLREARSCYVKWGADGKVSQIDRRYAQLFSAASAPMGKVTSTQLEQIDVLTVVKTCQAISSEIDQKKLLSTLLGIIVEHAGAQTCHFLVPTGEEMGVNATAVVGESSIDVEVFAPCRPVSEQPMPESMIHYVKRTREQIILDDPASQSLFSSDGYIERVRPKSVLCCPVMRQGTLMGILYLENNLTLGAFSGRKLALLEFITAQSSISMENAALYQALQQENAERSQTENSLRESEERLRRLVEERAASESTLREKLQIIEQQQQAIRALSTPIIEVWEGVLTMPILGALDSGTAAHMMEVMLDAVVRQQARYVIVDLTAVHSLDSNMADQLIRLVRAVHLLGSEGIVVGLRPEVAQTMVLMGIDLASMTTLANLRQALLRCMTRQEKKVTAREPHGFASLSARR</sequence>
<dbReference type="RefSeq" id="WP_169796691.1">
    <property type="nucleotide sequence ID" value="NZ_CP012159.1"/>
</dbReference>
<dbReference type="GO" id="GO:0005524">
    <property type="term" value="F:ATP binding"/>
    <property type="evidence" value="ECO:0007669"/>
    <property type="project" value="InterPro"/>
</dbReference>
<accession>A0A0K1EL31</accession>
<dbReference type="GO" id="GO:0004674">
    <property type="term" value="F:protein serine/threonine kinase activity"/>
    <property type="evidence" value="ECO:0007669"/>
    <property type="project" value="UniProtKB-EC"/>
</dbReference>
<dbReference type="InterPro" id="IPR029016">
    <property type="entry name" value="GAF-like_dom_sf"/>
</dbReference>
<evidence type="ECO:0000259" key="2">
    <source>
        <dbReference type="PROSITE" id="PS50011"/>
    </source>
</evidence>
<dbReference type="PROSITE" id="PS50011">
    <property type="entry name" value="PROTEIN_KINASE_DOM"/>
    <property type="match status" value="1"/>
</dbReference>
<gene>
    <name evidence="4" type="ORF">CMC5_057720</name>
</gene>
<dbReference type="PATRIC" id="fig|52.7.peg.6363"/>
<dbReference type="Gene3D" id="1.10.510.10">
    <property type="entry name" value="Transferase(Phosphotransferase) domain 1"/>
    <property type="match status" value="1"/>
</dbReference>
<dbReference type="InterPro" id="IPR011009">
    <property type="entry name" value="Kinase-like_dom_sf"/>
</dbReference>
<evidence type="ECO:0000256" key="1">
    <source>
        <dbReference type="SAM" id="Coils"/>
    </source>
</evidence>
<dbReference type="InterPro" id="IPR003018">
    <property type="entry name" value="GAF"/>
</dbReference>
<dbReference type="Gene3D" id="3.40.50.300">
    <property type="entry name" value="P-loop containing nucleotide triphosphate hydrolases"/>
    <property type="match status" value="1"/>
</dbReference>
<dbReference type="SUPFAM" id="SSF52540">
    <property type="entry name" value="P-loop containing nucleoside triphosphate hydrolases"/>
    <property type="match status" value="1"/>
</dbReference>
<feature type="coiled-coil region" evidence="1">
    <location>
        <begin position="1373"/>
        <end position="1407"/>
    </location>
</feature>
<dbReference type="SUPFAM" id="SSF52091">
    <property type="entry name" value="SpoIIaa-like"/>
    <property type="match status" value="1"/>
</dbReference>
<dbReference type="KEGG" id="ccro:CMC5_057720"/>
<dbReference type="PANTHER" id="PTHR43642">
    <property type="entry name" value="HYBRID SIGNAL TRANSDUCTION HISTIDINE KINASE G"/>
    <property type="match status" value="1"/>
</dbReference>
<dbReference type="CDD" id="cd07041">
    <property type="entry name" value="STAS_RsbR_RsbS_like"/>
    <property type="match status" value="1"/>
</dbReference>
<dbReference type="Gene3D" id="3.30.450.40">
    <property type="match status" value="1"/>
</dbReference>
<dbReference type="PROSITE" id="PS50801">
    <property type="entry name" value="STAS"/>
    <property type="match status" value="1"/>
</dbReference>
<organism evidence="4 5">
    <name type="scientific">Chondromyces crocatus</name>
    <dbReference type="NCBI Taxonomy" id="52"/>
    <lineage>
        <taxon>Bacteria</taxon>
        <taxon>Pseudomonadati</taxon>
        <taxon>Myxococcota</taxon>
        <taxon>Polyangia</taxon>
        <taxon>Polyangiales</taxon>
        <taxon>Polyangiaceae</taxon>
        <taxon>Chondromyces</taxon>
    </lineage>
</organism>
<proteinExistence type="predicted"/>